<evidence type="ECO:0000256" key="4">
    <source>
        <dbReference type="ARBA" id="ARBA00022989"/>
    </source>
</evidence>
<evidence type="ECO:0000256" key="2">
    <source>
        <dbReference type="ARBA" id="ARBA00022475"/>
    </source>
</evidence>
<feature type="transmembrane region" description="Helical" evidence="6">
    <location>
        <begin position="74"/>
        <end position="101"/>
    </location>
</feature>
<dbReference type="EMBL" id="QXTG01000001">
    <property type="protein sequence ID" value="RIX30115.1"/>
    <property type="molecule type" value="Genomic_DNA"/>
</dbReference>
<protein>
    <recommendedName>
        <fullName evidence="9">Cytochrome c oxidase assembly protein</fullName>
    </recommendedName>
</protein>
<feature type="transmembrane region" description="Helical" evidence="6">
    <location>
        <begin position="148"/>
        <end position="165"/>
    </location>
</feature>
<keyword evidence="2" id="KW-1003">Cell membrane</keyword>
<feature type="transmembrane region" description="Helical" evidence="6">
    <location>
        <begin position="519"/>
        <end position="536"/>
    </location>
</feature>
<feature type="transmembrane region" description="Helical" evidence="6">
    <location>
        <begin position="185"/>
        <end position="204"/>
    </location>
</feature>
<keyword evidence="4 6" id="KW-1133">Transmembrane helix</keyword>
<dbReference type="Proteomes" id="UP000265742">
    <property type="component" value="Unassembled WGS sequence"/>
</dbReference>
<keyword evidence="5 6" id="KW-0472">Membrane</keyword>
<feature type="transmembrane region" description="Helical" evidence="6">
    <location>
        <begin position="274"/>
        <end position="293"/>
    </location>
</feature>
<dbReference type="GO" id="GO:0005886">
    <property type="term" value="C:plasma membrane"/>
    <property type="evidence" value="ECO:0007669"/>
    <property type="project" value="UniProtKB-SubCell"/>
</dbReference>
<evidence type="ECO:0000256" key="5">
    <source>
        <dbReference type="ARBA" id="ARBA00023136"/>
    </source>
</evidence>
<dbReference type="InterPro" id="IPR019108">
    <property type="entry name" value="Caa3_assmbl_CtaG-rel"/>
</dbReference>
<accession>A0A3A1TZI9</accession>
<feature type="transmembrane region" description="Helical" evidence="6">
    <location>
        <begin position="415"/>
        <end position="438"/>
    </location>
</feature>
<feature type="transmembrane region" description="Helical" evidence="6">
    <location>
        <begin position="216"/>
        <end position="237"/>
    </location>
</feature>
<evidence type="ECO:0000313" key="7">
    <source>
        <dbReference type="EMBL" id="RIX30115.1"/>
    </source>
</evidence>
<name>A0A3A1TZI9_9MICO</name>
<feature type="transmembrane region" description="Helical" evidence="6">
    <location>
        <begin position="121"/>
        <end position="141"/>
    </location>
</feature>
<evidence type="ECO:0000256" key="1">
    <source>
        <dbReference type="ARBA" id="ARBA00004651"/>
    </source>
</evidence>
<feature type="transmembrane region" description="Helical" evidence="6">
    <location>
        <begin position="450"/>
        <end position="467"/>
    </location>
</feature>
<feature type="transmembrane region" description="Helical" evidence="6">
    <location>
        <begin position="327"/>
        <end position="343"/>
    </location>
</feature>
<comment type="subcellular location">
    <subcellularLocation>
        <location evidence="1">Cell membrane</location>
        <topology evidence="1">Multi-pass membrane protein</topology>
    </subcellularLocation>
</comment>
<organism evidence="7 8">
    <name type="scientific">Amnibacterium setariae</name>
    <dbReference type="NCBI Taxonomy" id="2306585"/>
    <lineage>
        <taxon>Bacteria</taxon>
        <taxon>Bacillati</taxon>
        <taxon>Actinomycetota</taxon>
        <taxon>Actinomycetes</taxon>
        <taxon>Micrococcales</taxon>
        <taxon>Microbacteriaceae</taxon>
        <taxon>Amnibacterium</taxon>
    </lineage>
</organism>
<feature type="transmembrane region" description="Helical" evidence="6">
    <location>
        <begin position="243"/>
        <end position="262"/>
    </location>
</feature>
<keyword evidence="3 6" id="KW-0812">Transmembrane</keyword>
<feature type="transmembrane region" description="Helical" evidence="6">
    <location>
        <begin position="355"/>
        <end position="376"/>
    </location>
</feature>
<evidence type="ECO:0008006" key="9">
    <source>
        <dbReference type="Google" id="ProtNLM"/>
    </source>
</evidence>
<dbReference type="AlphaFoldDB" id="A0A3A1TZI9"/>
<gene>
    <name evidence="7" type="ORF">D1781_01255</name>
</gene>
<keyword evidence="8" id="KW-1185">Reference proteome</keyword>
<sequence>MVLARPAARVVWPAVIAATALATAVLAASAVAGTGDLPIARVVLRAVLELAVAGVLAPVLLATTAIPAARRARLLDAAAVAAALWAVAAAGTAFLLFLTQAPDPSSPSFGPGLVAFVGEVPVGRAWLASAVGAAVLTALLVGARSAAGARIALVAAVLVVLPIVVQSPAPGSSLTAARVVIGTELVRLVATALWIGLDAVAATGRRRPGRRAVAGWAALGAAATATSLAVAALAPAGGTTPLLALRVVLLLLALGCAGGALVRSGPSLPRTAGVLLGAVVGLSAASTVLRPAGSPAGRSTPAEILTGSPLPAPLDPARLLTAWSPDPLWLTIAVALVVGAAVVRRSPTPWPRLRVAAWAAGVLLLVWLTCGSPAVYAPLLTSAWLVQHVALVVVVPALLVVGAPVRRVDARPGRAVPPVPAALVAVGGLLLLVVPPVLRWTVADPVGTEWSVLQCLLTGALLAHAVRSGPRRQALVGASVVVAAGVVTALWAASSGGLLLADWFGAVGWGTDARVDQRAGLLVVAVLALLPLLLLVRRERRSSVPAAPSRTATTAGATA</sequence>
<dbReference type="RefSeq" id="WP_119480478.1">
    <property type="nucleotide sequence ID" value="NZ_QXTG01000001.1"/>
</dbReference>
<comment type="caution">
    <text evidence="7">The sequence shown here is derived from an EMBL/GenBank/DDBJ whole genome shotgun (WGS) entry which is preliminary data.</text>
</comment>
<evidence type="ECO:0000256" key="6">
    <source>
        <dbReference type="SAM" id="Phobius"/>
    </source>
</evidence>
<feature type="transmembrane region" description="Helical" evidence="6">
    <location>
        <begin position="42"/>
        <end position="62"/>
    </location>
</feature>
<evidence type="ECO:0000256" key="3">
    <source>
        <dbReference type="ARBA" id="ARBA00022692"/>
    </source>
</evidence>
<reference evidence="8" key="1">
    <citation type="submission" date="2018-09" db="EMBL/GenBank/DDBJ databases">
        <authorList>
            <person name="Kim I."/>
        </authorList>
    </citation>
    <scope>NUCLEOTIDE SEQUENCE [LARGE SCALE GENOMIC DNA]</scope>
    <source>
        <strain evidence="8">DD4a</strain>
    </source>
</reference>
<dbReference type="Pfam" id="PF09678">
    <property type="entry name" value="Caa3_CtaG"/>
    <property type="match status" value="1"/>
</dbReference>
<feature type="transmembrane region" description="Helical" evidence="6">
    <location>
        <begin position="382"/>
        <end position="403"/>
    </location>
</feature>
<evidence type="ECO:0000313" key="8">
    <source>
        <dbReference type="Proteomes" id="UP000265742"/>
    </source>
</evidence>
<feature type="transmembrane region" description="Helical" evidence="6">
    <location>
        <begin position="474"/>
        <end position="499"/>
    </location>
</feature>
<proteinExistence type="predicted"/>